<dbReference type="EMBL" id="JAAMPC010000002">
    <property type="protein sequence ID" value="KAG2324021.1"/>
    <property type="molecule type" value="Genomic_DNA"/>
</dbReference>
<reference evidence="3 4" key="1">
    <citation type="submission" date="2020-02" db="EMBL/GenBank/DDBJ databases">
        <authorList>
            <person name="Ma Q."/>
            <person name="Huang Y."/>
            <person name="Song X."/>
            <person name="Pei D."/>
        </authorList>
    </citation>
    <scope>NUCLEOTIDE SEQUENCE [LARGE SCALE GENOMIC DNA]</scope>
    <source>
        <strain evidence="3">Sxm20200214</strain>
        <tissue evidence="3">Leaf</tissue>
    </source>
</reference>
<evidence type="ECO:0008006" key="5">
    <source>
        <dbReference type="Google" id="ProtNLM"/>
    </source>
</evidence>
<feature type="signal peptide" evidence="2">
    <location>
        <begin position="1"/>
        <end position="24"/>
    </location>
</feature>
<keyword evidence="4" id="KW-1185">Reference proteome</keyword>
<evidence type="ECO:0000256" key="2">
    <source>
        <dbReference type="SAM" id="SignalP"/>
    </source>
</evidence>
<evidence type="ECO:0000313" key="4">
    <source>
        <dbReference type="Proteomes" id="UP000886595"/>
    </source>
</evidence>
<gene>
    <name evidence="3" type="ORF">Bca52824_006749</name>
</gene>
<comment type="caution">
    <text evidence="3">The sequence shown here is derived from an EMBL/GenBank/DDBJ whole genome shotgun (WGS) entry which is preliminary data.</text>
</comment>
<dbReference type="AlphaFoldDB" id="A0A8X7W5P3"/>
<feature type="region of interest" description="Disordered" evidence="1">
    <location>
        <begin position="112"/>
        <end position="166"/>
    </location>
</feature>
<organism evidence="3 4">
    <name type="scientific">Brassica carinata</name>
    <name type="common">Ethiopian mustard</name>
    <name type="synonym">Abyssinian cabbage</name>
    <dbReference type="NCBI Taxonomy" id="52824"/>
    <lineage>
        <taxon>Eukaryota</taxon>
        <taxon>Viridiplantae</taxon>
        <taxon>Streptophyta</taxon>
        <taxon>Embryophyta</taxon>
        <taxon>Tracheophyta</taxon>
        <taxon>Spermatophyta</taxon>
        <taxon>Magnoliopsida</taxon>
        <taxon>eudicotyledons</taxon>
        <taxon>Gunneridae</taxon>
        <taxon>Pentapetalae</taxon>
        <taxon>rosids</taxon>
        <taxon>malvids</taxon>
        <taxon>Brassicales</taxon>
        <taxon>Brassicaceae</taxon>
        <taxon>Brassiceae</taxon>
        <taxon>Brassica</taxon>
    </lineage>
</organism>
<dbReference type="OrthoDB" id="1113901at2759"/>
<protein>
    <recommendedName>
        <fullName evidence="5">Glycine-rich protein</fullName>
    </recommendedName>
</protein>
<sequence>MSLSRTTLVLYILLIFQLEHNLSSVNSRPSSADAYYESLPLRATKPDVVGIEGKGQELAVVIEKGDGGRWRGGGGGTGIEGGGRLHGMLGLRGWLGGVGRRVRGWFGSRTGGGGGWRRGGGNGIGGGGGLPGGSGGSTGKGGFGPLKQIPMQIGGSGTGGSQRSSSSGSIRGGVCTVCWLSLLVLAGLLLV</sequence>
<feature type="compositionally biased region" description="Gly residues" evidence="1">
    <location>
        <begin position="112"/>
        <end position="144"/>
    </location>
</feature>
<feature type="chain" id="PRO_5036455508" description="Glycine-rich protein" evidence="2">
    <location>
        <begin position="25"/>
        <end position="191"/>
    </location>
</feature>
<name>A0A8X7W5P3_BRACI</name>
<keyword evidence="2" id="KW-0732">Signal</keyword>
<proteinExistence type="predicted"/>
<evidence type="ECO:0000313" key="3">
    <source>
        <dbReference type="EMBL" id="KAG2324021.1"/>
    </source>
</evidence>
<evidence type="ECO:0000256" key="1">
    <source>
        <dbReference type="SAM" id="MobiDB-lite"/>
    </source>
</evidence>
<accession>A0A8X7W5P3</accession>
<dbReference type="Proteomes" id="UP000886595">
    <property type="component" value="Unassembled WGS sequence"/>
</dbReference>